<evidence type="ECO:0000313" key="2">
    <source>
        <dbReference type="Proteomes" id="UP000034616"/>
    </source>
</evidence>
<sequence>MKVIKEGTWNIPWFKEITCTTCAATLLIDEKDVKPTTNQSRSYYCVCPICQKQTFVEEKLISQRVREEVDRKRTYYSSSEL</sequence>
<dbReference type="AlphaFoldDB" id="A0A0G0UIP0"/>
<organism evidence="1 2">
    <name type="scientific">Candidatus Uhrbacteria bacterium GW2011_GWC2_41_11</name>
    <dbReference type="NCBI Taxonomy" id="1618985"/>
    <lineage>
        <taxon>Bacteria</taxon>
        <taxon>Candidatus Uhriibacteriota</taxon>
    </lineage>
</organism>
<accession>A0A0G0UIP0</accession>
<dbReference type="Proteomes" id="UP000034616">
    <property type="component" value="Unassembled WGS sequence"/>
</dbReference>
<comment type="caution">
    <text evidence="1">The sequence shown here is derived from an EMBL/GenBank/DDBJ whole genome shotgun (WGS) entry which is preliminary data.</text>
</comment>
<protein>
    <submittedName>
        <fullName evidence="1">Uncharacterized protein</fullName>
    </submittedName>
</protein>
<name>A0A0G0UIP0_9BACT</name>
<reference evidence="1 2" key="1">
    <citation type="journal article" date="2015" name="Nature">
        <title>rRNA introns, odd ribosomes, and small enigmatic genomes across a large radiation of phyla.</title>
        <authorList>
            <person name="Brown C.T."/>
            <person name="Hug L.A."/>
            <person name="Thomas B.C."/>
            <person name="Sharon I."/>
            <person name="Castelle C.J."/>
            <person name="Singh A."/>
            <person name="Wilkins M.J."/>
            <person name="Williams K.H."/>
            <person name="Banfield J.F."/>
        </authorList>
    </citation>
    <scope>NUCLEOTIDE SEQUENCE [LARGE SCALE GENOMIC DNA]</scope>
</reference>
<dbReference type="EMBL" id="LCAH01000003">
    <property type="protein sequence ID" value="KKR87386.1"/>
    <property type="molecule type" value="Genomic_DNA"/>
</dbReference>
<proteinExistence type="predicted"/>
<evidence type="ECO:0000313" key="1">
    <source>
        <dbReference type="EMBL" id="KKR87386.1"/>
    </source>
</evidence>
<gene>
    <name evidence="1" type="ORF">UU35_C0003G0012</name>
</gene>